<gene>
    <name evidence="2" type="ORF">MNBD_GAMMA12-3917</name>
</gene>
<sequence length="356" mass="40622">MGDTKYPKTKRKQTIKSIVARDEKFLPAVAINKSLKPTNAAVWFEPCIEPKKDKTNKDEKNEKKTNPDCKKDTGKRTSDFNPEYREFKISVVSFNNLGANKSPIRKVIIPIKVERGYNPWGSQDNTGYIEFKPSSSKVTIKPNKQKITHPFWSGTSTLNIEITHTLKKGEQFYIDIIAQDDKDGTQAKGAIPVGKIKIGYYPDVFFADDIKRVSDEAKIVGSEVDKGEGNMHREFEDGSYCIQATSRYMGKATNYGSPFLGVDASHKKTNKVNFRSVSGVDRGTYLKRKGFTIDETHFVYSIDHSIRKKITAEKSTYRFMENDGIKRIVLVKFFWKQFKPYFLTLVFFEMGSSSLM</sequence>
<dbReference type="EMBL" id="UOFL01000144">
    <property type="protein sequence ID" value="VAW78157.1"/>
    <property type="molecule type" value="Genomic_DNA"/>
</dbReference>
<feature type="region of interest" description="Disordered" evidence="1">
    <location>
        <begin position="51"/>
        <end position="77"/>
    </location>
</feature>
<evidence type="ECO:0000313" key="2">
    <source>
        <dbReference type="EMBL" id="VAW78157.1"/>
    </source>
</evidence>
<evidence type="ECO:0000256" key="1">
    <source>
        <dbReference type="SAM" id="MobiDB-lite"/>
    </source>
</evidence>
<organism evidence="2">
    <name type="scientific">hydrothermal vent metagenome</name>
    <dbReference type="NCBI Taxonomy" id="652676"/>
    <lineage>
        <taxon>unclassified sequences</taxon>
        <taxon>metagenomes</taxon>
        <taxon>ecological metagenomes</taxon>
    </lineage>
</organism>
<name>A0A3B0YRP0_9ZZZZ</name>
<accession>A0A3B0YRP0</accession>
<dbReference type="AlphaFoldDB" id="A0A3B0YRP0"/>
<reference evidence="2" key="1">
    <citation type="submission" date="2018-06" db="EMBL/GenBank/DDBJ databases">
        <authorList>
            <person name="Zhirakovskaya E."/>
        </authorList>
    </citation>
    <scope>NUCLEOTIDE SEQUENCE</scope>
</reference>
<protein>
    <submittedName>
        <fullName evidence="2">Uncharacterized protein</fullName>
    </submittedName>
</protein>
<proteinExistence type="predicted"/>